<accession>A0A9N9AH31</accession>
<dbReference type="EMBL" id="CAJVPI010000398">
    <property type="protein sequence ID" value="CAG8529915.1"/>
    <property type="molecule type" value="Genomic_DNA"/>
</dbReference>
<keyword evidence="3" id="KW-1185">Reference proteome</keyword>
<organism evidence="2 3">
    <name type="scientific">Paraglomus brasilianum</name>
    <dbReference type="NCBI Taxonomy" id="144538"/>
    <lineage>
        <taxon>Eukaryota</taxon>
        <taxon>Fungi</taxon>
        <taxon>Fungi incertae sedis</taxon>
        <taxon>Mucoromycota</taxon>
        <taxon>Glomeromycotina</taxon>
        <taxon>Glomeromycetes</taxon>
        <taxon>Paraglomerales</taxon>
        <taxon>Paraglomeraceae</taxon>
        <taxon>Paraglomus</taxon>
    </lineage>
</organism>
<feature type="compositionally biased region" description="Basic and acidic residues" evidence="1">
    <location>
        <begin position="98"/>
        <end position="114"/>
    </location>
</feature>
<name>A0A9N9AH31_9GLOM</name>
<comment type="caution">
    <text evidence="2">The sequence shown here is derived from an EMBL/GenBank/DDBJ whole genome shotgun (WGS) entry which is preliminary data.</text>
</comment>
<reference evidence="2" key="1">
    <citation type="submission" date="2021-06" db="EMBL/GenBank/DDBJ databases">
        <authorList>
            <person name="Kallberg Y."/>
            <person name="Tangrot J."/>
            <person name="Rosling A."/>
        </authorList>
    </citation>
    <scope>NUCLEOTIDE SEQUENCE</scope>
    <source>
        <strain evidence="2">BR232B</strain>
    </source>
</reference>
<protein>
    <submittedName>
        <fullName evidence="2">11542_t:CDS:1</fullName>
    </submittedName>
</protein>
<proteinExistence type="predicted"/>
<feature type="region of interest" description="Disordered" evidence="1">
    <location>
        <begin position="86"/>
        <end position="132"/>
    </location>
</feature>
<dbReference type="Proteomes" id="UP000789739">
    <property type="component" value="Unassembled WGS sequence"/>
</dbReference>
<dbReference type="OrthoDB" id="2436099at2759"/>
<feature type="compositionally biased region" description="Basic residues" evidence="1">
    <location>
        <begin position="87"/>
        <end position="97"/>
    </location>
</feature>
<dbReference type="AlphaFoldDB" id="A0A9N9AH31"/>
<evidence type="ECO:0000256" key="1">
    <source>
        <dbReference type="SAM" id="MobiDB-lite"/>
    </source>
</evidence>
<gene>
    <name evidence="2" type="ORF">PBRASI_LOCUS4057</name>
</gene>
<evidence type="ECO:0000313" key="2">
    <source>
        <dbReference type="EMBL" id="CAG8529915.1"/>
    </source>
</evidence>
<evidence type="ECO:0000313" key="3">
    <source>
        <dbReference type="Proteomes" id="UP000789739"/>
    </source>
</evidence>
<sequence length="177" mass="20823">MTHSKTRRKEQRSYLLNHADPRPLNFFSRFKYRSSSNAHHSYGLRLNQALQEAPDSKKLLNLRRKWDNDEYRDDWACYKDSLEDRKANRKVKKRKREAHISFHEQLDDGLDGKSRQTGNTTSDNDRELVNNDDTSFVTQTESTSNDNDHDEFRLNVMIGFKEAAKMAQEEAELSPDL</sequence>